<comment type="caution">
    <text evidence="2">The sequence shown here is derived from an EMBL/GenBank/DDBJ whole genome shotgun (WGS) entry which is preliminary data.</text>
</comment>
<dbReference type="Proteomes" id="UP001516400">
    <property type="component" value="Unassembled WGS sequence"/>
</dbReference>
<feature type="compositionally biased region" description="Polar residues" evidence="1">
    <location>
        <begin position="175"/>
        <end position="204"/>
    </location>
</feature>
<organism evidence="2 3">
    <name type="scientific">Cryptolaemus montrouzieri</name>
    <dbReference type="NCBI Taxonomy" id="559131"/>
    <lineage>
        <taxon>Eukaryota</taxon>
        <taxon>Metazoa</taxon>
        <taxon>Ecdysozoa</taxon>
        <taxon>Arthropoda</taxon>
        <taxon>Hexapoda</taxon>
        <taxon>Insecta</taxon>
        <taxon>Pterygota</taxon>
        <taxon>Neoptera</taxon>
        <taxon>Endopterygota</taxon>
        <taxon>Coleoptera</taxon>
        <taxon>Polyphaga</taxon>
        <taxon>Cucujiformia</taxon>
        <taxon>Coccinelloidea</taxon>
        <taxon>Coccinellidae</taxon>
        <taxon>Scymninae</taxon>
        <taxon>Scymnini</taxon>
        <taxon>Cryptolaemus</taxon>
    </lineage>
</organism>
<evidence type="ECO:0000313" key="2">
    <source>
        <dbReference type="EMBL" id="KAL3279380.1"/>
    </source>
</evidence>
<proteinExistence type="predicted"/>
<evidence type="ECO:0000313" key="3">
    <source>
        <dbReference type="Proteomes" id="UP001516400"/>
    </source>
</evidence>
<name>A0ABD2NM14_9CUCU</name>
<evidence type="ECO:0000256" key="1">
    <source>
        <dbReference type="SAM" id="MobiDB-lite"/>
    </source>
</evidence>
<gene>
    <name evidence="2" type="ORF">HHI36_016890</name>
</gene>
<dbReference type="EMBL" id="JABFTP020000124">
    <property type="protein sequence ID" value="KAL3279380.1"/>
    <property type="molecule type" value="Genomic_DNA"/>
</dbReference>
<feature type="region of interest" description="Disordered" evidence="1">
    <location>
        <begin position="143"/>
        <end position="204"/>
    </location>
</feature>
<accession>A0ABD2NM14</accession>
<dbReference type="AlphaFoldDB" id="A0ABD2NM14"/>
<sequence length="204" mass="22328">MVLPTHKVENWHITMQQRQISVLKNETNSRTDDFECSEVTNLEDPSHVPLIAPSENSVPGGVIVEDMESDQPQHVLSQFGASIPHDINNVTEAEDVEINEPTITVAQDATDNTRIVAPAPSAIDSDATDAEYIEVDQPVIAPTKANDKRNKPNTTLTSQLFPELNHETDKPAKTPTENTNEAHVQTPSRSPSAIESAANIDNYS</sequence>
<keyword evidence="3" id="KW-1185">Reference proteome</keyword>
<reference evidence="2 3" key="1">
    <citation type="journal article" date="2021" name="BMC Biol.">
        <title>Horizontally acquired antibacterial genes associated with adaptive radiation of ladybird beetles.</title>
        <authorList>
            <person name="Li H.S."/>
            <person name="Tang X.F."/>
            <person name="Huang Y.H."/>
            <person name="Xu Z.Y."/>
            <person name="Chen M.L."/>
            <person name="Du X.Y."/>
            <person name="Qiu B.Y."/>
            <person name="Chen P.T."/>
            <person name="Zhang W."/>
            <person name="Slipinski A."/>
            <person name="Escalona H.E."/>
            <person name="Waterhouse R.M."/>
            <person name="Zwick A."/>
            <person name="Pang H."/>
        </authorList>
    </citation>
    <scope>NUCLEOTIDE SEQUENCE [LARGE SCALE GENOMIC DNA]</scope>
    <source>
        <strain evidence="2">SYSU2018</strain>
    </source>
</reference>
<protein>
    <submittedName>
        <fullName evidence="2">Uncharacterized protein</fullName>
    </submittedName>
</protein>